<gene>
    <name evidence="1" type="ORF">Ctob_003962</name>
</gene>
<proteinExistence type="predicted"/>
<organism evidence="1 2">
    <name type="scientific">Chrysochromulina tobinii</name>
    <dbReference type="NCBI Taxonomy" id="1460289"/>
    <lineage>
        <taxon>Eukaryota</taxon>
        <taxon>Haptista</taxon>
        <taxon>Haptophyta</taxon>
        <taxon>Prymnesiophyceae</taxon>
        <taxon>Prymnesiales</taxon>
        <taxon>Chrysochromulinaceae</taxon>
        <taxon>Chrysochromulina</taxon>
    </lineage>
</organism>
<keyword evidence="2" id="KW-1185">Reference proteome</keyword>
<dbReference type="EMBL" id="JWZX01002586">
    <property type="protein sequence ID" value="KOO28312.1"/>
    <property type="molecule type" value="Genomic_DNA"/>
</dbReference>
<comment type="caution">
    <text evidence="1">The sequence shown here is derived from an EMBL/GenBank/DDBJ whole genome shotgun (WGS) entry which is preliminary data.</text>
</comment>
<dbReference type="AlphaFoldDB" id="A0A0M0JPT5"/>
<evidence type="ECO:0000313" key="1">
    <source>
        <dbReference type="EMBL" id="KOO28312.1"/>
    </source>
</evidence>
<name>A0A0M0JPT5_9EUKA</name>
<sequence>MMSCDMSHVLPAAGPAVNSAHVRALERRSCSHAHSERASRTASGLPLASCPSTPMGTHSVSVLSCLPERASGMYACCARRQSRCHARIDANPSSAGIGGNATTCEPAAASAASASTGCTAPTMRVTYSR</sequence>
<evidence type="ECO:0000313" key="2">
    <source>
        <dbReference type="Proteomes" id="UP000037460"/>
    </source>
</evidence>
<protein>
    <submittedName>
        <fullName evidence="1">Uncharacterized protein</fullName>
    </submittedName>
</protein>
<accession>A0A0M0JPT5</accession>
<reference evidence="2" key="1">
    <citation type="journal article" date="2015" name="PLoS Genet.">
        <title>Genome Sequence and Transcriptome Analyses of Chrysochromulina tobin: Metabolic Tools for Enhanced Algal Fitness in the Prominent Order Prymnesiales (Haptophyceae).</title>
        <authorList>
            <person name="Hovde B.T."/>
            <person name="Deodato C.R."/>
            <person name="Hunsperger H.M."/>
            <person name="Ryken S.A."/>
            <person name="Yost W."/>
            <person name="Jha R.K."/>
            <person name="Patterson J."/>
            <person name="Monnat R.J. Jr."/>
            <person name="Barlow S.B."/>
            <person name="Starkenburg S.R."/>
            <person name="Cattolico R.A."/>
        </authorList>
    </citation>
    <scope>NUCLEOTIDE SEQUENCE</scope>
    <source>
        <strain evidence="2">CCMP291</strain>
    </source>
</reference>
<dbReference type="Proteomes" id="UP000037460">
    <property type="component" value="Unassembled WGS sequence"/>
</dbReference>